<evidence type="ECO:0000256" key="3">
    <source>
        <dbReference type="ARBA" id="ARBA00023125"/>
    </source>
</evidence>
<proteinExistence type="inferred from homology"/>
<evidence type="ECO:0000256" key="1">
    <source>
        <dbReference type="ARBA" id="ARBA00008857"/>
    </source>
</evidence>
<dbReference type="Pfam" id="PF02899">
    <property type="entry name" value="Phage_int_SAM_1"/>
    <property type="match status" value="1"/>
</dbReference>
<evidence type="ECO:0000259" key="6">
    <source>
        <dbReference type="PROSITE" id="PS51898"/>
    </source>
</evidence>
<comment type="similarity">
    <text evidence="1">Belongs to the 'phage' integrase family.</text>
</comment>
<dbReference type="PANTHER" id="PTHR30349:SF41">
    <property type="entry name" value="INTEGRASE_RECOMBINASE PROTEIN MJ0367-RELATED"/>
    <property type="match status" value="1"/>
</dbReference>
<gene>
    <name evidence="8" type="ORF">BC351_40575</name>
</gene>
<evidence type="ECO:0008006" key="10">
    <source>
        <dbReference type="Google" id="ProtNLM"/>
    </source>
</evidence>
<dbReference type="InterPro" id="IPR050090">
    <property type="entry name" value="Tyrosine_recombinase_XerCD"/>
</dbReference>
<dbReference type="PROSITE" id="PS51900">
    <property type="entry name" value="CB"/>
    <property type="match status" value="1"/>
</dbReference>
<dbReference type="InterPro" id="IPR044068">
    <property type="entry name" value="CB"/>
</dbReference>
<comment type="caution">
    <text evidence="8">The sequence shown here is derived from an EMBL/GenBank/DDBJ whole genome shotgun (WGS) entry which is preliminary data.</text>
</comment>
<evidence type="ECO:0000313" key="9">
    <source>
        <dbReference type="Proteomes" id="UP000190626"/>
    </source>
</evidence>
<dbReference type="InterPro" id="IPR011010">
    <property type="entry name" value="DNA_brk_join_enz"/>
</dbReference>
<dbReference type="PROSITE" id="PS51898">
    <property type="entry name" value="TYR_RECOMBINASE"/>
    <property type="match status" value="1"/>
</dbReference>
<dbReference type="SUPFAM" id="SSF56349">
    <property type="entry name" value="DNA breaking-rejoining enzymes"/>
    <property type="match status" value="1"/>
</dbReference>
<dbReference type="Gene3D" id="1.10.150.130">
    <property type="match status" value="1"/>
</dbReference>
<keyword evidence="3 5" id="KW-0238">DNA-binding</keyword>
<evidence type="ECO:0000256" key="4">
    <source>
        <dbReference type="ARBA" id="ARBA00023172"/>
    </source>
</evidence>
<evidence type="ECO:0000256" key="5">
    <source>
        <dbReference type="PROSITE-ProRule" id="PRU01248"/>
    </source>
</evidence>
<evidence type="ECO:0000256" key="2">
    <source>
        <dbReference type="ARBA" id="ARBA00022908"/>
    </source>
</evidence>
<keyword evidence="9" id="KW-1185">Reference proteome</keyword>
<dbReference type="PANTHER" id="PTHR30349">
    <property type="entry name" value="PHAGE INTEGRASE-RELATED"/>
    <property type="match status" value="1"/>
</dbReference>
<dbReference type="InterPro" id="IPR004107">
    <property type="entry name" value="Integrase_SAM-like_N"/>
</dbReference>
<dbReference type="GO" id="GO:0015074">
    <property type="term" value="P:DNA integration"/>
    <property type="evidence" value="ECO:0007669"/>
    <property type="project" value="UniProtKB-KW"/>
</dbReference>
<accession>A0A1V4H703</accession>
<protein>
    <recommendedName>
        <fullName evidence="10">Recombinase</fullName>
    </recommendedName>
</protein>
<name>A0A1V4H703_9BACL</name>
<dbReference type="Pfam" id="PF00589">
    <property type="entry name" value="Phage_integrase"/>
    <property type="match status" value="1"/>
</dbReference>
<dbReference type="GO" id="GO:0006310">
    <property type="term" value="P:DNA recombination"/>
    <property type="evidence" value="ECO:0007669"/>
    <property type="project" value="UniProtKB-KW"/>
</dbReference>
<evidence type="ECO:0000313" key="8">
    <source>
        <dbReference type="EMBL" id="OPH47001.1"/>
    </source>
</evidence>
<organism evidence="8 9">
    <name type="scientific">Paenibacillus ferrarius</name>
    <dbReference type="NCBI Taxonomy" id="1469647"/>
    <lineage>
        <taxon>Bacteria</taxon>
        <taxon>Bacillati</taxon>
        <taxon>Bacillota</taxon>
        <taxon>Bacilli</taxon>
        <taxon>Bacillales</taxon>
        <taxon>Paenibacillaceae</taxon>
        <taxon>Paenibacillus</taxon>
    </lineage>
</organism>
<dbReference type="Gene3D" id="1.10.443.10">
    <property type="entry name" value="Intergrase catalytic core"/>
    <property type="match status" value="1"/>
</dbReference>
<dbReference type="GO" id="GO:0003677">
    <property type="term" value="F:DNA binding"/>
    <property type="evidence" value="ECO:0007669"/>
    <property type="project" value="UniProtKB-UniRule"/>
</dbReference>
<evidence type="ECO:0000259" key="7">
    <source>
        <dbReference type="PROSITE" id="PS51900"/>
    </source>
</evidence>
<keyword evidence="4" id="KW-0233">DNA recombination</keyword>
<dbReference type="InterPro" id="IPR013762">
    <property type="entry name" value="Integrase-like_cat_sf"/>
</dbReference>
<keyword evidence="2" id="KW-0229">DNA integration</keyword>
<dbReference type="STRING" id="1469647.BC351_40575"/>
<dbReference type="AlphaFoldDB" id="A0A1V4H703"/>
<dbReference type="Proteomes" id="UP000190626">
    <property type="component" value="Unassembled WGS sequence"/>
</dbReference>
<dbReference type="EMBL" id="MBTG01000071">
    <property type="protein sequence ID" value="OPH47001.1"/>
    <property type="molecule type" value="Genomic_DNA"/>
</dbReference>
<reference evidence="9" key="1">
    <citation type="submission" date="2016-07" db="EMBL/GenBank/DDBJ databases">
        <authorList>
            <person name="Florea S."/>
            <person name="Webb J.S."/>
            <person name="Jaromczyk J."/>
            <person name="Schardl C.L."/>
        </authorList>
    </citation>
    <scope>NUCLEOTIDE SEQUENCE [LARGE SCALE GENOMIC DNA]</scope>
    <source>
        <strain evidence="9">CY1</strain>
    </source>
</reference>
<feature type="domain" description="Core-binding (CB)" evidence="7">
    <location>
        <begin position="1"/>
        <end position="89"/>
    </location>
</feature>
<sequence length="286" mass="33310">MILMEAISQFEKYQISIDRSDKTVEAYRNDLLFFVKYLVDTYNCTPYLTDVTAEDIENYFYHLKMERGYSPASLKRKLAVFRTFYNFCNKKKYCINNAAVHVETIKQEHREKGFLTSGEVLQLVEAIEHNLMKKIILTLYYTGLRISECINLTLEEIDFERNTIKIFGKGKKERIVPLNMKLKEILIHYLEHERPYSKTNNLFCTAASGAVSDSYVNKFVKKAVDRLGWKKEVTCHTFRHSFASNLVKKNVNVVQIQKLLGHTSLSTTTVYTHTRLEDLTAAVNQL</sequence>
<dbReference type="InterPro" id="IPR010998">
    <property type="entry name" value="Integrase_recombinase_N"/>
</dbReference>
<dbReference type="InterPro" id="IPR002104">
    <property type="entry name" value="Integrase_catalytic"/>
</dbReference>
<feature type="domain" description="Tyr recombinase" evidence="6">
    <location>
        <begin position="110"/>
        <end position="284"/>
    </location>
</feature>